<reference evidence="2" key="1">
    <citation type="submission" date="2021-03" db="EMBL/GenBank/DDBJ databases">
        <title>Comamonas denitrificans.</title>
        <authorList>
            <person name="Finster K."/>
        </authorList>
    </citation>
    <scope>NUCLEOTIDE SEQUENCE</scope>
    <source>
        <strain evidence="2">MM2021_4</strain>
    </source>
</reference>
<organism evidence="2 3">
    <name type="scientific">Comamonas denitrificans</name>
    <dbReference type="NCBI Taxonomy" id="117506"/>
    <lineage>
        <taxon>Bacteria</taxon>
        <taxon>Pseudomonadati</taxon>
        <taxon>Pseudomonadota</taxon>
        <taxon>Betaproteobacteria</taxon>
        <taxon>Burkholderiales</taxon>
        <taxon>Comamonadaceae</taxon>
        <taxon>Comamonas</taxon>
    </lineage>
</organism>
<dbReference type="InterPro" id="IPR036465">
    <property type="entry name" value="vWFA_dom_sf"/>
</dbReference>
<keyword evidence="3" id="KW-1185">Reference proteome</keyword>
<dbReference type="SUPFAM" id="SSF53300">
    <property type="entry name" value="vWA-like"/>
    <property type="match status" value="1"/>
</dbReference>
<accession>A0A939K9U1</accession>
<name>A0A939K9U1_9BURK</name>
<dbReference type="SMART" id="SM00327">
    <property type="entry name" value="VWA"/>
    <property type="match status" value="1"/>
</dbReference>
<gene>
    <name evidence="2" type="ORF">J1777_04905</name>
</gene>
<proteinExistence type="predicted"/>
<protein>
    <submittedName>
        <fullName evidence="2">VWA domain-containing protein</fullName>
    </submittedName>
</protein>
<comment type="caution">
    <text evidence="2">The sequence shown here is derived from an EMBL/GenBank/DDBJ whole genome shotgun (WGS) entry which is preliminary data.</text>
</comment>
<dbReference type="PANTHER" id="PTHR41248:SF1">
    <property type="entry name" value="NORD PROTEIN"/>
    <property type="match status" value="1"/>
</dbReference>
<dbReference type="InterPro" id="IPR051928">
    <property type="entry name" value="NorD/CobT"/>
</dbReference>
<dbReference type="CDD" id="cd01454">
    <property type="entry name" value="vWA_norD_type"/>
    <property type="match status" value="1"/>
</dbReference>
<dbReference type="Gene3D" id="3.40.50.410">
    <property type="entry name" value="von Willebrand factor, type A domain"/>
    <property type="match status" value="1"/>
</dbReference>
<evidence type="ECO:0000313" key="2">
    <source>
        <dbReference type="EMBL" id="MBO1249180.1"/>
    </source>
</evidence>
<dbReference type="EMBL" id="JAFNME010000007">
    <property type="protein sequence ID" value="MBO1249180.1"/>
    <property type="molecule type" value="Genomic_DNA"/>
</dbReference>
<dbReference type="PANTHER" id="PTHR41248">
    <property type="entry name" value="NORD PROTEIN"/>
    <property type="match status" value="1"/>
</dbReference>
<dbReference type="InterPro" id="IPR002035">
    <property type="entry name" value="VWF_A"/>
</dbReference>
<evidence type="ECO:0000259" key="1">
    <source>
        <dbReference type="PROSITE" id="PS50234"/>
    </source>
</evidence>
<evidence type="ECO:0000313" key="3">
    <source>
        <dbReference type="Proteomes" id="UP000664731"/>
    </source>
</evidence>
<sequence>MEEWVGIQWHRFITRAADGRDNPGAVRLEAVQRSIGLMFRAGGGAQAVRLAPANTTRVHNQRSLLQRIAGSATHAYLGQWQPDVLSLPPAISVFSDAQQNRALYLWLAALAAQTQASSDWLTSQMQATQAALQTFPGLTKNYHALRQAQLAQRPALARLKGRAAQAEHAVQCALRGDALPKDRPLDLHQADVAPVWLWLTQPPLAAEATRNIKDQDGQQNNTQNLSANDRRRRAAQAIKDERNEAPFIMMFRAESFMSWTEFTKVNRADDDDDDGNQLNAANNMDELAIAPDGQSSASRVKFDLDLPSAAHDDLPLGPGLKYPEWDFKRQALVPEHCSVQIYTARDAEPATPPVALRTTARRMRRRLEALRADPGRVRGQTEGDDIDLDAWIRYQADQGPRSSTPPVFQRRVRTERSLATVLLADLSLSTDAHVNDTTRVIEVIRDALYVFGEALHACGDPFAMLGFSSVRRTKVRINHLKNFDEAWDKACIARIHAIRPGYYTRMGAAIRHATAQLSQRGEHQRLLLILTDGKPNDLDVYEGRYGLEDTRQAVREARQAGLTPFCVTIDADAHDYLPHLFGSQGYALVHRPQDLVRRLAGAYAGLTR</sequence>
<dbReference type="Proteomes" id="UP000664731">
    <property type="component" value="Unassembled WGS sequence"/>
</dbReference>
<dbReference type="RefSeq" id="WP_207574724.1">
    <property type="nucleotide sequence ID" value="NZ_JAFNME010000007.1"/>
</dbReference>
<dbReference type="Pfam" id="PF00092">
    <property type="entry name" value="VWA"/>
    <property type="match status" value="1"/>
</dbReference>
<dbReference type="PROSITE" id="PS50234">
    <property type="entry name" value="VWFA"/>
    <property type="match status" value="1"/>
</dbReference>
<feature type="domain" description="VWFA" evidence="1">
    <location>
        <begin position="419"/>
        <end position="608"/>
    </location>
</feature>
<dbReference type="AlphaFoldDB" id="A0A939K9U1"/>